<proteinExistence type="predicted"/>
<dbReference type="EMBL" id="HBUE01285067">
    <property type="protein sequence ID" value="CAG6571016.1"/>
    <property type="molecule type" value="Transcribed_RNA"/>
</dbReference>
<dbReference type="EMBL" id="HBUE01285073">
    <property type="protein sequence ID" value="CAG6571026.1"/>
    <property type="molecule type" value="Transcribed_RNA"/>
</dbReference>
<dbReference type="EMBL" id="HBUE01179496">
    <property type="protein sequence ID" value="CAG6519484.1"/>
    <property type="molecule type" value="Transcribed_RNA"/>
</dbReference>
<dbReference type="EMBL" id="HBUE01034888">
    <property type="protein sequence ID" value="CAG6458424.1"/>
    <property type="molecule type" value="Transcribed_RNA"/>
</dbReference>
<reference evidence="1" key="1">
    <citation type="submission" date="2021-05" db="EMBL/GenBank/DDBJ databases">
        <authorList>
            <person name="Alioto T."/>
            <person name="Alioto T."/>
            <person name="Gomez Garrido J."/>
        </authorList>
    </citation>
    <scope>NUCLEOTIDE SEQUENCE</scope>
</reference>
<dbReference type="EMBL" id="HBUE01285063">
    <property type="protein sequence ID" value="CAG6571005.1"/>
    <property type="molecule type" value="Transcribed_RNA"/>
</dbReference>
<dbReference type="AlphaFoldDB" id="A0A8D8DYR8"/>
<sequence>MRCRRHLCLLRRKPCSLRPQRLSNYHQRLLPLQLQVLLSLLRRHQSPLIITHYHRRCPEPVPQNPLRPPLPTSTERSLQKQWLRHRFHPVASGKVKSPD</sequence>
<dbReference type="EMBL" id="HBUE01179497">
    <property type="protein sequence ID" value="CAG6519489.1"/>
    <property type="molecule type" value="Transcribed_RNA"/>
</dbReference>
<dbReference type="EMBL" id="HBUE01179479">
    <property type="protein sequence ID" value="CAG6519454.1"/>
    <property type="molecule type" value="Transcribed_RNA"/>
</dbReference>
<dbReference type="EMBL" id="HBUE01179480">
    <property type="protein sequence ID" value="CAG6519459.1"/>
    <property type="molecule type" value="Transcribed_RNA"/>
</dbReference>
<protein>
    <submittedName>
        <fullName evidence="1">(northern house mosquito) hypothetical protein</fullName>
    </submittedName>
</protein>
<dbReference type="EMBL" id="HBUE01179489">
    <property type="protein sequence ID" value="CAG6519475.1"/>
    <property type="molecule type" value="Transcribed_RNA"/>
</dbReference>
<dbReference type="EMBL" id="HBUE01285079">
    <property type="protein sequence ID" value="CAG6571035.1"/>
    <property type="molecule type" value="Transcribed_RNA"/>
</dbReference>
<dbReference type="EMBL" id="HBUE01034886">
    <property type="protein sequence ID" value="CAG6458423.1"/>
    <property type="molecule type" value="Transcribed_RNA"/>
</dbReference>
<name>A0A8D8DYR8_CULPI</name>
<organism evidence="1">
    <name type="scientific">Culex pipiens</name>
    <name type="common">House mosquito</name>
    <dbReference type="NCBI Taxonomy" id="7175"/>
    <lineage>
        <taxon>Eukaryota</taxon>
        <taxon>Metazoa</taxon>
        <taxon>Ecdysozoa</taxon>
        <taxon>Arthropoda</taxon>
        <taxon>Hexapoda</taxon>
        <taxon>Insecta</taxon>
        <taxon>Pterygota</taxon>
        <taxon>Neoptera</taxon>
        <taxon>Endopterygota</taxon>
        <taxon>Diptera</taxon>
        <taxon>Nematocera</taxon>
        <taxon>Culicoidea</taxon>
        <taxon>Culicidae</taxon>
        <taxon>Culicinae</taxon>
        <taxon>Culicini</taxon>
        <taxon>Culex</taxon>
        <taxon>Culex</taxon>
    </lineage>
</organism>
<dbReference type="EMBL" id="HBUE01034881">
    <property type="protein sequence ID" value="CAG6458422.1"/>
    <property type="molecule type" value="Transcribed_RNA"/>
</dbReference>
<dbReference type="EMBL" id="HBUE01285080">
    <property type="protein sequence ID" value="CAG6571040.1"/>
    <property type="molecule type" value="Transcribed_RNA"/>
</dbReference>
<evidence type="ECO:0000313" key="1">
    <source>
        <dbReference type="EMBL" id="CAG6519454.1"/>
    </source>
</evidence>
<dbReference type="EMBL" id="HBUE01179483">
    <property type="protein sequence ID" value="CAG6519465.1"/>
    <property type="molecule type" value="Transcribed_RNA"/>
</dbReference>
<dbReference type="EMBL" id="HBUE01285064">
    <property type="protein sequence ID" value="CAG6571010.1"/>
    <property type="molecule type" value="Transcribed_RNA"/>
</dbReference>
<accession>A0A8D8DYR8</accession>